<feature type="coiled-coil region" evidence="11">
    <location>
        <begin position="254"/>
        <end position="299"/>
    </location>
</feature>
<dbReference type="Proteomes" id="UP000077245">
    <property type="component" value="Unassembled WGS sequence"/>
</dbReference>
<dbReference type="GO" id="GO:0016471">
    <property type="term" value="C:vacuolar proton-transporting V-type ATPase complex"/>
    <property type="evidence" value="ECO:0007669"/>
    <property type="project" value="TreeGrafter"/>
</dbReference>
<feature type="transmembrane region" description="Helical" evidence="10">
    <location>
        <begin position="576"/>
        <end position="596"/>
    </location>
</feature>
<dbReference type="GO" id="GO:0046961">
    <property type="term" value="F:proton-transporting ATPase activity, rotational mechanism"/>
    <property type="evidence" value="ECO:0007669"/>
    <property type="project" value="InterPro"/>
</dbReference>
<dbReference type="RefSeq" id="WP_067092546.1">
    <property type="nucleotide sequence ID" value="NZ_LWMV01000213.1"/>
</dbReference>
<keyword evidence="7 10" id="KW-0472">Membrane</keyword>
<evidence type="ECO:0000256" key="6">
    <source>
        <dbReference type="ARBA" id="ARBA00023065"/>
    </source>
</evidence>
<keyword evidence="13" id="KW-1185">Reference proteome</keyword>
<dbReference type="EMBL" id="LWMV01000213">
    <property type="protein sequence ID" value="KZX10408.1"/>
    <property type="molecule type" value="Genomic_DNA"/>
</dbReference>
<dbReference type="GO" id="GO:0007035">
    <property type="term" value="P:vacuolar acidification"/>
    <property type="evidence" value="ECO:0007669"/>
    <property type="project" value="TreeGrafter"/>
</dbReference>
<dbReference type="PANTHER" id="PTHR11629:SF63">
    <property type="entry name" value="V-TYPE PROTON ATPASE SUBUNIT A"/>
    <property type="match status" value="1"/>
</dbReference>
<feature type="transmembrane region" description="Helical" evidence="10">
    <location>
        <begin position="537"/>
        <end position="564"/>
    </location>
</feature>
<evidence type="ECO:0000256" key="1">
    <source>
        <dbReference type="ARBA" id="ARBA00004141"/>
    </source>
</evidence>
<sequence length="671" mass="74584">MFQTERMRKLRILTLNQYSSSIVRDLHEEGIVQIEDISERIQQNPEWADSIKPSKMTPLIGRISSLLMKTTGISETFGNALAEDTGIKDMILSFVKPVIPVKREVDSLNSENLINKAESLLDVVESQTKVIEEKLSAIDSEKNLVTLNESLAQKLINFDLDLSLLKDTGYTTHTVGRINVESASKLKEELNNVTDSLLFFEDNKVSKEKDKLDSKVVIITALNEFKDEVLSVIRGFEFEKLEIGDVEGTPSQIISSSKNRLKELENEKSQVTNQLKKVAEKYDEDILVLKEQLEIEKERNEVFATFGETDKTKLLEAWVPSKEYNSVTKLIDKSSEGHFVAEFEDVGKDDSDVPVLHNNPSIVKPYEFLVGMYAPIRYGEIDPTFLVFLMFPFFFGFCLTEAAYGALFAIIGVVLYKGIGKVNKTMKDFGAILVASGLWAIVLGLLTGGFMGDFFPRFLGSAIPTLLIDPLKRPEIILIIALIIGLIHLNVGFILGIINNFRYGDKKEALGSQIVWFILEIGIVFLALGFLVPTVGIIGMGIGAAFLVATFVILIYCGGVYGIMDVFGFLGNWLSYARLLALCLSTGGIAMTVNILSGMLNSMVPIPVLGIILAVIIFIFGHIANFVLQIVGAFINALRLNYVEFFSQFFMGGKNTFNAFSAKRILTKLKD</sequence>
<feature type="transmembrane region" description="Helical" evidence="10">
    <location>
        <begin position="510"/>
        <end position="531"/>
    </location>
</feature>
<evidence type="ECO:0000256" key="11">
    <source>
        <dbReference type="SAM" id="Coils"/>
    </source>
</evidence>
<evidence type="ECO:0000256" key="10">
    <source>
        <dbReference type="RuleBase" id="RU361189"/>
    </source>
</evidence>
<evidence type="ECO:0000256" key="4">
    <source>
        <dbReference type="ARBA" id="ARBA00022692"/>
    </source>
</evidence>
<dbReference type="AlphaFoldDB" id="A0A165Z8Y4"/>
<evidence type="ECO:0000256" key="2">
    <source>
        <dbReference type="ARBA" id="ARBA00009904"/>
    </source>
</evidence>
<dbReference type="GO" id="GO:0033179">
    <property type="term" value="C:proton-transporting V-type ATPase, V0 domain"/>
    <property type="evidence" value="ECO:0007669"/>
    <property type="project" value="InterPro"/>
</dbReference>
<name>A0A165Z8Y4_9EURY</name>
<evidence type="ECO:0000313" key="13">
    <source>
        <dbReference type="Proteomes" id="UP000077245"/>
    </source>
</evidence>
<evidence type="ECO:0000256" key="5">
    <source>
        <dbReference type="ARBA" id="ARBA00022989"/>
    </source>
</evidence>
<evidence type="ECO:0000256" key="8">
    <source>
        <dbReference type="ARBA" id="ARBA00059506"/>
    </source>
</evidence>
<dbReference type="OrthoDB" id="85892at2157"/>
<feature type="transmembrane region" description="Helical" evidence="10">
    <location>
        <begin position="608"/>
        <end position="635"/>
    </location>
</feature>
<keyword evidence="4 10" id="KW-0812">Transmembrane</keyword>
<comment type="similarity">
    <text evidence="2 10">Belongs to the V-ATPase 116 kDa subunit family.</text>
</comment>
<dbReference type="PANTHER" id="PTHR11629">
    <property type="entry name" value="VACUOLAR PROTON ATPASES"/>
    <property type="match status" value="1"/>
</dbReference>
<proteinExistence type="inferred from homology"/>
<keyword evidence="11" id="KW-0175">Coiled coil</keyword>
<comment type="function">
    <text evidence="8">Component of the A-type ATP synthase that produces ATP from ADP in the presence of a proton gradient across the membrane.</text>
</comment>
<comment type="caution">
    <text evidence="12">The sequence shown here is derived from an EMBL/GenBank/DDBJ whole genome shotgun (WGS) entry which is preliminary data.</text>
</comment>
<accession>A0A165Z8Y4</accession>
<evidence type="ECO:0000256" key="7">
    <source>
        <dbReference type="ARBA" id="ARBA00023136"/>
    </source>
</evidence>
<protein>
    <recommendedName>
        <fullName evidence="9 10">A-type ATP synthase subunit I</fullName>
    </recommendedName>
</protein>
<dbReference type="STRING" id="49547.MBCUR_17780"/>
<keyword evidence="6 10" id="KW-0406">Ion transport</keyword>
<organism evidence="12 13">
    <name type="scientific">Methanobrevibacter curvatus</name>
    <dbReference type="NCBI Taxonomy" id="49547"/>
    <lineage>
        <taxon>Archaea</taxon>
        <taxon>Methanobacteriati</taxon>
        <taxon>Methanobacteriota</taxon>
        <taxon>Methanomada group</taxon>
        <taxon>Methanobacteria</taxon>
        <taxon>Methanobacteriales</taxon>
        <taxon>Methanobacteriaceae</taxon>
        <taxon>Methanobrevibacter</taxon>
    </lineage>
</organism>
<evidence type="ECO:0000256" key="3">
    <source>
        <dbReference type="ARBA" id="ARBA00022448"/>
    </source>
</evidence>
<dbReference type="InterPro" id="IPR002490">
    <property type="entry name" value="V-ATPase_116kDa_su"/>
</dbReference>
<dbReference type="Gene3D" id="3.30.70.2750">
    <property type="match status" value="1"/>
</dbReference>
<dbReference type="Pfam" id="PF01496">
    <property type="entry name" value="V_ATPase_I"/>
    <property type="match status" value="1"/>
</dbReference>
<dbReference type="PATRIC" id="fig|49547.3.peg.1879"/>
<feature type="transmembrane region" description="Helical" evidence="10">
    <location>
        <begin position="476"/>
        <end position="498"/>
    </location>
</feature>
<dbReference type="Gene3D" id="1.20.1460.20">
    <property type="match status" value="1"/>
</dbReference>
<comment type="subcellular location">
    <subcellularLocation>
        <location evidence="1">Membrane</location>
        <topology evidence="1">Multi-pass membrane protein</topology>
    </subcellularLocation>
</comment>
<reference evidence="12 13" key="1">
    <citation type="submission" date="2016-04" db="EMBL/GenBank/DDBJ databases">
        <title>Genome sequence of Methanobrevibacter curvatus DSM 11111.</title>
        <authorList>
            <person name="Poehlein A."/>
            <person name="Seedorf H."/>
            <person name="Daniel R."/>
        </authorList>
    </citation>
    <scope>NUCLEOTIDE SEQUENCE [LARGE SCALE GENOMIC DNA]</scope>
    <source>
        <strain evidence="12 13">DSM 11111</strain>
    </source>
</reference>
<dbReference type="Gene3D" id="3.30.70.2170">
    <property type="match status" value="1"/>
</dbReference>
<evidence type="ECO:0000256" key="9">
    <source>
        <dbReference type="ARBA" id="ARBA00068671"/>
    </source>
</evidence>
<feature type="transmembrane region" description="Helical" evidence="10">
    <location>
        <begin position="385"/>
        <end position="416"/>
    </location>
</feature>
<keyword evidence="3 10" id="KW-0813">Transport</keyword>
<keyword evidence="5 10" id="KW-1133">Transmembrane helix</keyword>
<feature type="transmembrane region" description="Helical" evidence="10">
    <location>
        <begin position="428"/>
        <end position="451"/>
    </location>
</feature>
<dbReference type="NCBIfam" id="NF004428">
    <property type="entry name" value="PRK05771.2-1"/>
    <property type="match status" value="1"/>
</dbReference>
<dbReference type="GO" id="GO:0051117">
    <property type="term" value="F:ATPase binding"/>
    <property type="evidence" value="ECO:0007669"/>
    <property type="project" value="TreeGrafter"/>
</dbReference>
<gene>
    <name evidence="12" type="ORF">MBCUR_17780</name>
</gene>
<evidence type="ECO:0000313" key="12">
    <source>
        <dbReference type="EMBL" id="KZX10408.1"/>
    </source>
</evidence>